<keyword evidence="1" id="KW-0812">Transmembrane</keyword>
<comment type="caution">
    <text evidence="3">The sequence shown here is derived from an EMBL/GenBank/DDBJ whole genome shotgun (WGS) entry which is preliminary data.</text>
</comment>
<dbReference type="EMBL" id="JAHUTJ010058640">
    <property type="protein sequence ID" value="MED6287398.1"/>
    <property type="molecule type" value="Genomic_DNA"/>
</dbReference>
<evidence type="ECO:0000313" key="3">
    <source>
        <dbReference type="EMBL" id="MED6287398.1"/>
    </source>
</evidence>
<evidence type="ECO:0000256" key="2">
    <source>
        <dbReference type="SAM" id="SignalP"/>
    </source>
</evidence>
<reference evidence="3 4" key="1">
    <citation type="submission" date="2021-06" db="EMBL/GenBank/DDBJ databases">
        <authorList>
            <person name="Palmer J.M."/>
        </authorList>
    </citation>
    <scope>NUCLEOTIDE SEQUENCE [LARGE SCALE GENOMIC DNA]</scope>
    <source>
        <strain evidence="3 4">CL_MEX2019</strain>
        <tissue evidence="3">Muscle</tissue>
    </source>
</reference>
<organism evidence="3 4">
    <name type="scientific">Characodon lateralis</name>
    <dbReference type="NCBI Taxonomy" id="208331"/>
    <lineage>
        <taxon>Eukaryota</taxon>
        <taxon>Metazoa</taxon>
        <taxon>Chordata</taxon>
        <taxon>Craniata</taxon>
        <taxon>Vertebrata</taxon>
        <taxon>Euteleostomi</taxon>
        <taxon>Actinopterygii</taxon>
        <taxon>Neopterygii</taxon>
        <taxon>Teleostei</taxon>
        <taxon>Neoteleostei</taxon>
        <taxon>Acanthomorphata</taxon>
        <taxon>Ovalentaria</taxon>
        <taxon>Atherinomorphae</taxon>
        <taxon>Cyprinodontiformes</taxon>
        <taxon>Goodeidae</taxon>
        <taxon>Characodon</taxon>
    </lineage>
</organism>
<keyword evidence="1" id="KW-1133">Transmembrane helix</keyword>
<dbReference type="Proteomes" id="UP001352852">
    <property type="component" value="Unassembled WGS sequence"/>
</dbReference>
<feature type="transmembrane region" description="Helical" evidence="1">
    <location>
        <begin position="107"/>
        <end position="129"/>
    </location>
</feature>
<gene>
    <name evidence="3" type="ORF">CHARACLAT_015933</name>
</gene>
<keyword evidence="2" id="KW-0732">Signal</keyword>
<proteinExistence type="predicted"/>
<evidence type="ECO:0000256" key="1">
    <source>
        <dbReference type="SAM" id="Phobius"/>
    </source>
</evidence>
<name>A0ABU7EM68_9TELE</name>
<protein>
    <submittedName>
        <fullName evidence="3">Uncharacterized protein</fullName>
    </submittedName>
</protein>
<sequence length="147" mass="16433">MTVMLIGLSKIPLVVNGCVHGCLSCMLPCNGLATCPRCTPPLAHRLLEICTSCPATQYGRSLYRKWMDVLPKENAIKPCFVSLLFDITRSVRPPHVKSVGPRRNCCMFAIMLFAGFLIHTAASITHCLLTEEIKRHNYFDQPLSRLT</sequence>
<evidence type="ECO:0000313" key="4">
    <source>
        <dbReference type="Proteomes" id="UP001352852"/>
    </source>
</evidence>
<keyword evidence="1" id="KW-0472">Membrane</keyword>
<keyword evidence="4" id="KW-1185">Reference proteome</keyword>
<feature type="chain" id="PRO_5047416800" evidence="2">
    <location>
        <begin position="17"/>
        <end position="147"/>
    </location>
</feature>
<feature type="signal peptide" evidence="2">
    <location>
        <begin position="1"/>
        <end position="16"/>
    </location>
</feature>
<accession>A0ABU7EM68</accession>